<sequence length="410" mass="45152">MVQIPAFEVEQWMDKYENTPGVLNIAETCCASISIDQLVQFNSSQEKDARPLIDFSARLTYGAIRGSDELRQNIAATYNEDEGTAAAAPPGTSPLSSEDVIVTQGAISANHLVFYSLVGPGDHVICVFPTYQQLYAVPESLGAEVSLWKLTPEKAYIPDVAELESMIKSNTKMIVINNPNNPTGATIPKPILAEIIDVARRRDIILLSDEVYRPLFHSLEPRETPPSAISMGYQRVVATSSMSKAWALAGIRVGWVASRDRAVVEAVAAARDYTTISVSQLDDQVARYALGAAVRPRLIARNLELARTNLQILSRFVRDHSTVCSWVRPTAGTTAIVQFRGKDGTPVEDESFCKDILDRTKVMFLPASRCFGHGKTSAFDGFVRIGYVNETEVLRQALEKLDEYLADHLK</sequence>
<accession>A0ACB9YMG9</accession>
<keyword evidence="1" id="KW-0808">Transferase</keyword>
<evidence type="ECO:0000313" key="1">
    <source>
        <dbReference type="EMBL" id="KAI4860159.1"/>
    </source>
</evidence>
<organism evidence="1 2">
    <name type="scientific">Hypoxylon rubiginosum</name>
    <dbReference type="NCBI Taxonomy" id="110542"/>
    <lineage>
        <taxon>Eukaryota</taxon>
        <taxon>Fungi</taxon>
        <taxon>Dikarya</taxon>
        <taxon>Ascomycota</taxon>
        <taxon>Pezizomycotina</taxon>
        <taxon>Sordariomycetes</taxon>
        <taxon>Xylariomycetidae</taxon>
        <taxon>Xylariales</taxon>
        <taxon>Hypoxylaceae</taxon>
        <taxon>Hypoxylon</taxon>
    </lineage>
</organism>
<comment type="caution">
    <text evidence="1">The sequence shown here is derived from an EMBL/GenBank/DDBJ whole genome shotgun (WGS) entry which is preliminary data.</text>
</comment>
<keyword evidence="2" id="KW-1185">Reference proteome</keyword>
<name>A0ACB9YMG9_9PEZI</name>
<dbReference type="Proteomes" id="UP001497700">
    <property type="component" value="Unassembled WGS sequence"/>
</dbReference>
<gene>
    <name evidence="1" type="ORF">F4820DRAFT_121084</name>
</gene>
<protein>
    <submittedName>
        <fullName evidence="1">PLP-dependent transferase</fullName>
    </submittedName>
</protein>
<evidence type="ECO:0000313" key="2">
    <source>
        <dbReference type="Proteomes" id="UP001497700"/>
    </source>
</evidence>
<dbReference type="EMBL" id="MU393597">
    <property type="protein sequence ID" value="KAI4860159.1"/>
    <property type="molecule type" value="Genomic_DNA"/>
</dbReference>
<reference evidence="1 2" key="1">
    <citation type="journal article" date="2022" name="New Phytol.">
        <title>Ecological generalism drives hyperdiversity of secondary metabolite gene clusters in xylarialean endophytes.</title>
        <authorList>
            <person name="Franco M.E.E."/>
            <person name="Wisecaver J.H."/>
            <person name="Arnold A.E."/>
            <person name="Ju Y.M."/>
            <person name="Slot J.C."/>
            <person name="Ahrendt S."/>
            <person name="Moore L.P."/>
            <person name="Eastman K.E."/>
            <person name="Scott K."/>
            <person name="Konkel Z."/>
            <person name="Mondo S.J."/>
            <person name="Kuo A."/>
            <person name="Hayes R.D."/>
            <person name="Haridas S."/>
            <person name="Andreopoulos B."/>
            <person name="Riley R."/>
            <person name="LaButti K."/>
            <person name="Pangilinan J."/>
            <person name="Lipzen A."/>
            <person name="Amirebrahimi M."/>
            <person name="Yan J."/>
            <person name="Adam C."/>
            <person name="Keymanesh K."/>
            <person name="Ng V."/>
            <person name="Louie K."/>
            <person name="Northen T."/>
            <person name="Drula E."/>
            <person name="Henrissat B."/>
            <person name="Hsieh H.M."/>
            <person name="Youens-Clark K."/>
            <person name="Lutzoni F."/>
            <person name="Miadlikowska J."/>
            <person name="Eastwood D.C."/>
            <person name="Hamelin R.C."/>
            <person name="Grigoriev I.V."/>
            <person name="U'Ren J.M."/>
        </authorList>
    </citation>
    <scope>NUCLEOTIDE SEQUENCE [LARGE SCALE GENOMIC DNA]</scope>
    <source>
        <strain evidence="1 2">CBS 119005</strain>
    </source>
</reference>
<proteinExistence type="predicted"/>